<dbReference type="Gene3D" id="2.40.50.140">
    <property type="entry name" value="Nucleic acid-binding proteins"/>
    <property type="match status" value="2"/>
</dbReference>
<dbReference type="CDD" id="cd04476">
    <property type="entry name" value="RPA1_DBD_C"/>
    <property type="match status" value="1"/>
</dbReference>
<keyword evidence="9" id="KW-1185">Reference proteome</keyword>
<dbReference type="SUPFAM" id="SSF50249">
    <property type="entry name" value="Nucleic acid-binding proteins"/>
    <property type="match status" value="2"/>
</dbReference>
<keyword evidence="4" id="KW-0862">Zinc</keyword>
<dbReference type="GO" id="GO:0003677">
    <property type="term" value="F:DNA binding"/>
    <property type="evidence" value="ECO:0007669"/>
    <property type="project" value="UniProtKB-KW"/>
</dbReference>
<evidence type="ECO:0000259" key="7">
    <source>
        <dbReference type="Pfam" id="PF08646"/>
    </source>
</evidence>
<comment type="caution">
    <text evidence="8">The sequence shown here is derived from an EMBL/GenBank/DDBJ whole genome shotgun (WGS) entry which is preliminary data.</text>
</comment>
<reference evidence="8 9" key="1">
    <citation type="submission" date="2024-01" db="EMBL/GenBank/DDBJ databases">
        <title>A telomere-to-telomere, gap-free genome of sweet tea (Lithocarpus litseifolius).</title>
        <authorList>
            <person name="Zhou J."/>
        </authorList>
    </citation>
    <scope>NUCLEOTIDE SEQUENCE [LARGE SCALE GENOMIC DNA]</scope>
    <source>
        <strain evidence="8">Zhou-2022a</strain>
        <tissue evidence="8">Leaf</tissue>
    </source>
</reference>
<name>A0AAW2DFY3_9ROSI</name>
<accession>A0AAW2DFY3</accession>
<dbReference type="InterPro" id="IPR047192">
    <property type="entry name" value="Euk_RPA1_DBD_C"/>
</dbReference>
<evidence type="ECO:0000256" key="3">
    <source>
        <dbReference type="ARBA" id="ARBA00022771"/>
    </source>
</evidence>
<protein>
    <recommendedName>
        <fullName evidence="7">Replication factor A C-terminal domain-containing protein</fullName>
    </recommendedName>
</protein>
<evidence type="ECO:0000313" key="8">
    <source>
        <dbReference type="EMBL" id="KAL0009547.1"/>
    </source>
</evidence>
<evidence type="ECO:0000256" key="2">
    <source>
        <dbReference type="ARBA" id="ARBA00022723"/>
    </source>
</evidence>
<dbReference type="Proteomes" id="UP001459277">
    <property type="component" value="Unassembled WGS sequence"/>
</dbReference>
<dbReference type="PANTHER" id="PTHR47165:SF4">
    <property type="entry name" value="OS03G0429900 PROTEIN"/>
    <property type="match status" value="1"/>
</dbReference>
<keyword evidence="2" id="KW-0479">Metal-binding</keyword>
<evidence type="ECO:0000256" key="4">
    <source>
        <dbReference type="ARBA" id="ARBA00022833"/>
    </source>
</evidence>
<keyword evidence="3" id="KW-0863">Zinc-finger</keyword>
<keyword evidence="5" id="KW-0238">DNA-binding</keyword>
<gene>
    <name evidence="8" type="ORF">SO802_011049</name>
</gene>
<feature type="domain" description="Replication factor A C-terminal" evidence="7">
    <location>
        <begin position="217"/>
        <end position="334"/>
    </location>
</feature>
<dbReference type="GO" id="GO:0008270">
    <property type="term" value="F:zinc ion binding"/>
    <property type="evidence" value="ECO:0007669"/>
    <property type="project" value="UniProtKB-KW"/>
</dbReference>
<feature type="region of interest" description="Disordered" evidence="6">
    <location>
        <begin position="386"/>
        <end position="415"/>
    </location>
</feature>
<dbReference type="InterPro" id="IPR012340">
    <property type="entry name" value="NA-bd_OB-fold"/>
</dbReference>
<proteinExistence type="inferred from homology"/>
<dbReference type="InterPro" id="IPR013955">
    <property type="entry name" value="Rep_factor-A_C"/>
</dbReference>
<dbReference type="AlphaFoldDB" id="A0AAW2DFY3"/>
<comment type="similarity">
    <text evidence="1">Belongs to the replication factor A protein 1 family.</text>
</comment>
<dbReference type="Pfam" id="PF08646">
    <property type="entry name" value="Rep_fac-A_C"/>
    <property type="match status" value="1"/>
</dbReference>
<organism evidence="8 9">
    <name type="scientific">Lithocarpus litseifolius</name>
    <dbReference type="NCBI Taxonomy" id="425828"/>
    <lineage>
        <taxon>Eukaryota</taxon>
        <taxon>Viridiplantae</taxon>
        <taxon>Streptophyta</taxon>
        <taxon>Embryophyta</taxon>
        <taxon>Tracheophyta</taxon>
        <taxon>Spermatophyta</taxon>
        <taxon>Magnoliopsida</taxon>
        <taxon>eudicotyledons</taxon>
        <taxon>Gunneridae</taxon>
        <taxon>Pentapetalae</taxon>
        <taxon>rosids</taxon>
        <taxon>fabids</taxon>
        <taxon>Fagales</taxon>
        <taxon>Fagaceae</taxon>
        <taxon>Lithocarpus</taxon>
    </lineage>
</organism>
<dbReference type="EMBL" id="JAZDWU010000003">
    <property type="protein sequence ID" value="KAL0009547.1"/>
    <property type="molecule type" value="Genomic_DNA"/>
</dbReference>
<sequence>MSYNLIKQLSDKNENWKAQLREGQLYSLSNFRVDTYKEKDSYRPISKEKKINFLCTTVIEELKEAEVTISQHKFEFVDYRTIEDRFDNNKQLRDIIGQIVGVGPQENVHGPTSNEIEDNFFTNNPGPFVIIVTSTIVKTFRGEHYLSSTSATKVYINLEIPETATLINRNVEKTKIEGIPLQFKQEISVEKRITQNRRTIKQITSLEWTSDDQENVFTCLATIENIEKNFGWYYIGCAKCNKKVKSENNFWCSHCKSNSNFPIPRIQLNIDDGTECAVFILFDKEAEKLLHTTARELSNKYVTMNANSTLPNEIEKLIGKTFVFQLKLNDYNWKEGWELYTIEKVFHNISNDETTMKLDHITTEPLQNDEIKETLDQTSDKKTFEVFDTEPSTSANNDPVEPPKKKKKNQMVISQQKHWRIMKSRKMQTQLLKKKKIFEVLDKKPLTSTNNDEKRSKQEHNNGAIPSISSTSNVEDTELSDDNMFLLQIINRRKATKYKSSKKKKLQRRK</sequence>
<feature type="compositionally biased region" description="Basic and acidic residues" evidence="6">
    <location>
        <begin position="443"/>
        <end position="460"/>
    </location>
</feature>
<evidence type="ECO:0000256" key="6">
    <source>
        <dbReference type="SAM" id="MobiDB-lite"/>
    </source>
</evidence>
<dbReference type="PANTHER" id="PTHR47165">
    <property type="entry name" value="OS03G0429900 PROTEIN"/>
    <property type="match status" value="1"/>
</dbReference>
<evidence type="ECO:0000313" key="9">
    <source>
        <dbReference type="Proteomes" id="UP001459277"/>
    </source>
</evidence>
<evidence type="ECO:0000256" key="1">
    <source>
        <dbReference type="ARBA" id="ARBA00005690"/>
    </source>
</evidence>
<evidence type="ECO:0000256" key="5">
    <source>
        <dbReference type="ARBA" id="ARBA00023125"/>
    </source>
</evidence>
<feature type="region of interest" description="Disordered" evidence="6">
    <location>
        <begin position="443"/>
        <end position="476"/>
    </location>
</feature>